<dbReference type="EMBL" id="GL945475">
    <property type="protein sequence ID" value="EGO03985.1"/>
    <property type="molecule type" value="Genomic_DNA"/>
</dbReference>
<keyword evidence="2" id="KW-1185">Reference proteome</keyword>
<dbReference type="InParanoid" id="F8PL76"/>
<accession>F8PL76</accession>
<protein>
    <submittedName>
        <fullName evidence="1">Uncharacterized protein</fullName>
    </submittedName>
</protein>
<sequence length="60" mass="6698">MGVDLGKRGLRLTIAIDSIKRSYQPPYISFSPITITVMRAETVVRKSLPSSTTIMLSEDR</sequence>
<dbReference type="AlphaFoldDB" id="F8PL76"/>
<evidence type="ECO:0000313" key="2">
    <source>
        <dbReference type="Proteomes" id="UP000008063"/>
    </source>
</evidence>
<organism evidence="2">
    <name type="scientific">Serpula lacrymans var. lacrymans (strain S7.3)</name>
    <name type="common">Dry rot fungus</name>
    <dbReference type="NCBI Taxonomy" id="936435"/>
    <lineage>
        <taxon>Eukaryota</taxon>
        <taxon>Fungi</taxon>
        <taxon>Dikarya</taxon>
        <taxon>Basidiomycota</taxon>
        <taxon>Agaricomycotina</taxon>
        <taxon>Agaricomycetes</taxon>
        <taxon>Agaricomycetidae</taxon>
        <taxon>Boletales</taxon>
        <taxon>Coniophorineae</taxon>
        <taxon>Serpulaceae</taxon>
        <taxon>Serpula</taxon>
    </lineage>
</organism>
<evidence type="ECO:0000313" key="1">
    <source>
        <dbReference type="EMBL" id="EGO03985.1"/>
    </source>
</evidence>
<proteinExistence type="predicted"/>
<dbReference type="Proteomes" id="UP000008063">
    <property type="component" value="Unassembled WGS sequence"/>
</dbReference>
<reference evidence="2" key="1">
    <citation type="journal article" date="2011" name="Science">
        <title>The plant cell wall-decomposing machinery underlies the functional diversity of forest fungi.</title>
        <authorList>
            <person name="Eastwood D.C."/>
            <person name="Floudas D."/>
            <person name="Binder M."/>
            <person name="Majcherczyk A."/>
            <person name="Schneider P."/>
            <person name="Aerts A."/>
            <person name="Asiegbu F.O."/>
            <person name="Baker S.E."/>
            <person name="Barry K."/>
            <person name="Bendiksby M."/>
            <person name="Blumentritt M."/>
            <person name="Coutinho P.M."/>
            <person name="Cullen D."/>
            <person name="de Vries R.P."/>
            <person name="Gathman A."/>
            <person name="Goodell B."/>
            <person name="Henrissat B."/>
            <person name="Ihrmark K."/>
            <person name="Kauserud H."/>
            <person name="Kohler A."/>
            <person name="LaButti K."/>
            <person name="Lapidus A."/>
            <person name="Lavin J.L."/>
            <person name="Lee Y.-H."/>
            <person name="Lindquist E."/>
            <person name="Lilly W."/>
            <person name="Lucas S."/>
            <person name="Morin E."/>
            <person name="Murat C."/>
            <person name="Oguiza J.A."/>
            <person name="Park J."/>
            <person name="Pisabarro A.G."/>
            <person name="Riley R."/>
            <person name="Rosling A."/>
            <person name="Salamov A."/>
            <person name="Schmidt O."/>
            <person name="Schmutz J."/>
            <person name="Skrede I."/>
            <person name="Stenlid J."/>
            <person name="Wiebenga A."/>
            <person name="Xie X."/>
            <person name="Kuees U."/>
            <person name="Hibbett D.S."/>
            <person name="Hoffmeister D."/>
            <person name="Hoegberg N."/>
            <person name="Martin F."/>
            <person name="Grigoriev I.V."/>
            <person name="Watkinson S.C."/>
        </authorList>
    </citation>
    <scope>NUCLEOTIDE SEQUENCE [LARGE SCALE GENOMIC DNA]</scope>
    <source>
        <strain evidence="2">strain S7.3</strain>
    </source>
</reference>
<dbReference type="HOGENOM" id="CLU_2943219_0_0_1"/>
<gene>
    <name evidence="1" type="ORF">SERLA73DRAFT_119578</name>
</gene>
<name>F8PL76_SERL3</name>